<organism evidence="2 3">
    <name type="scientific">Gossypium trilobum</name>
    <dbReference type="NCBI Taxonomy" id="34281"/>
    <lineage>
        <taxon>Eukaryota</taxon>
        <taxon>Viridiplantae</taxon>
        <taxon>Streptophyta</taxon>
        <taxon>Embryophyta</taxon>
        <taxon>Tracheophyta</taxon>
        <taxon>Spermatophyta</taxon>
        <taxon>Magnoliopsida</taxon>
        <taxon>eudicotyledons</taxon>
        <taxon>Gunneridae</taxon>
        <taxon>Pentapetalae</taxon>
        <taxon>rosids</taxon>
        <taxon>malvids</taxon>
        <taxon>Malvales</taxon>
        <taxon>Malvaceae</taxon>
        <taxon>Malvoideae</taxon>
        <taxon>Gossypium</taxon>
    </lineage>
</organism>
<proteinExistence type="predicted"/>
<dbReference type="EMBL" id="JABEZW010000010">
    <property type="protein sequence ID" value="MBA0777359.1"/>
    <property type="molecule type" value="Genomic_DNA"/>
</dbReference>
<sequence>MIGGEVNESMTMSLHHVKKTLGR</sequence>
<gene>
    <name evidence="2" type="ORF">Gotri_005393</name>
</gene>
<comment type="caution">
    <text evidence="2">The sequence shown here is derived from an EMBL/GenBank/DDBJ whole genome shotgun (WGS) entry which is preliminary data.</text>
</comment>
<dbReference type="AlphaFoldDB" id="A0A7J9EWD7"/>
<reference evidence="2 3" key="1">
    <citation type="journal article" date="2019" name="Genome Biol. Evol.">
        <title>Insights into the evolution of the New World diploid cottons (Gossypium, subgenus Houzingenia) based on genome sequencing.</title>
        <authorList>
            <person name="Grover C.E."/>
            <person name="Arick M.A. 2nd"/>
            <person name="Thrash A."/>
            <person name="Conover J.L."/>
            <person name="Sanders W.S."/>
            <person name="Peterson D.G."/>
            <person name="Frelichowski J.E."/>
            <person name="Scheffler J.A."/>
            <person name="Scheffler B.E."/>
            <person name="Wendel J.F."/>
        </authorList>
    </citation>
    <scope>NUCLEOTIDE SEQUENCE [LARGE SCALE GENOMIC DNA]</scope>
    <source>
        <strain evidence="2">8</strain>
        <tissue evidence="2">Leaf</tissue>
    </source>
</reference>
<feature type="region of interest" description="Disordered" evidence="1">
    <location>
        <begin position="1"/>
        <end position="23"/>
    </location>
</feature>
<keyword evidence="3" id="KW-1185">Reference proteome</keyword>
<evidence type="ECO:0000313" key="3">
    <source>
        <dbReference type="Proteomes" id="UP000593568"/>
    </source>
</evidence>
<name>A0A7J9EWD7_9ROSI</name>
<evidence type="ECO:0000256" key="1">
    <source>
        <dbReference type="SAM" id="MobiDB-lite"/>
    </source>
</evidence>
<accession>A0A7J9EWD7</accession>
<evidence type="ECO:0000313" key="2">
    <source>
        <dbReference type="EMBL" id="MBA0777359.1"/>
    </source>
</evidence>
<dbReference type="Proteomes" id="UP000593568">
    <property type="component" value="Unassembled WGS sequence"/>
</dbReference>
<protein>
    <submittedName>
        <fullName evidence="2">Uncharacterized protein</fullName>
    </submittedName>
</protein>